<reference evidence="2 3" key="1">
    <citation type="journal article" date="2021" name="Astrobiology">
        <title>Bacterial Cellulose Retains Robustness but Its Synthesis Declines After Exposure to a Mars-Like Environment Simulated Outside the International Space Station.</title>
        <authorList>
            <person name="Orlovska I."/>
            <person name="Podolich O."/>
            <person name="Kukharenko O."/>
            <person name="Zaets I."/>
            <person name="Reva O."/>
            <person name="Khirunenko L."/>
            <person name="Zmejkoski D."/>
            <person name="Rogalsky S."/>
            <person name="Barh D."/>
            <person name="Tiwari S."/>
            <person name="Kumavath R."/>
            <person name="Goes-Neto A."/>
            <person name="Azevedo V."/>
            <person name="Brenig B."/>
            <person name="Ghosh P."/>
            <person name="de Vera J.P."/>
            <person name="Kozyrovska N."/>
        </authorList>
    </citation>
    <scope>NUCLEOTIDE SEQUENCE [LARGE SCALE GENOMIC DNA]</scope>
    <source>
        <strain evidence="2 3">IMBG 311</strain>
    </source>
</reference>
<gene>
    <name evidence="2" type="ORF">HNO79_14670</name>
</gene>
<name>A0ABS5SR51_9PROT</name>
<feature type="domain" description="HEPN" evidence="1">
    <location>
        <begin position="32"/>
        <end position="86"/>
    </location>
</feature>
<protein>
    <recommendedName>
        <fullName evidence="1">HEPN domain-containing protein</fullName>
    </recommendedName>
</protein>
<keyword evidence="3" id="KW-1185">Reference proteome</keyword>
<dbReference type="Proteomes" id="UP001519538">
    <property type="component" value="Unassembled WGS sequence"/>
</dbReference>
<accession>A0ABS5SR51</accession>
<dbReference type="RefSeq" id="WP_025811993.1">
    <property type="nucleotide sequence ID" value="NZ_JABLUU010000021.1"/>
</dbReference>
<evidence type="ECO:0000313" key="2">
    <source>
        <dbReference type="EMBL" id="MBT0676624.1"/>
    </source>
</evidence>
<dbReference type="PROSITE" id="PS50910">
    <property type="entry name" value="HEPN"/>
    <property type="match status" value="1"/>
</dbReference>
<organism evidence="2 3">
    <name type="scientific">Komagataeibacter oboediens</name>
    <dbReference type="NCBI Taxonomy" id="65958"/>
    <lineage>
        <taxon>Bacteria</taxon>
        <taxon>Pseudomonadati</taxon>
        <taxon>Pseudomonadota</taxon>
        <taxon>Alphaproteobacteria</taxon>
        <taxon>Acetobacterales</taxon>
        <taxon>Acetobacteraceae</taxon>
        <taxon>Komagataeibacter</taxon>
    </lineage>
</organism>
<evidence type="ECO:0000259" key="1">
    <source>
        <dbReference type="PROSITE" id="PS50910"/>
    </source>
</evidence>
<sequence>MQTGDLAEVTQTVVDLAHGRMAEGSSDLNVLLDQADSNMEMAVMSFEDGRLAFAATCAEQAASCALLVAIALRRMAKDIPPVQERH</sequence>
<comment type="caution">
    <text evidence="2">The sequence shown here is derived from an EMBL/GenBank/DDBJ whole genome shotgun (WGS) entry which is preliminary data.</text>
</comment>
<dbReference type="GeneID" id="79188993"/>
<dbReference type="EMBL" id="JABLUU010000021">
    <property type="protein sequence ID" value="MBT0676624.1"/>
    <property type="molecule type" value="Genomic_DNA"/>
</dbReference>
<dbReference type="InterPro" id="IPR007842">
    <property type="entry name" value="HEPN_dom"/>
</dbReference>
<evidence type="ECO:0000313" key="3">
    <source>
        <dbReference type="Proteomes" id="UP001519538"/>
    </source>
</evidence>
<proteinExistence type="predicted"/>